<gene>
    <name evidence="1" type="ORF">SZ63_11040</name>
</gene>
<evidence type="ECO:0000313" key="2">
    <source>
        <dbReference type="Proteomes" id="UP000035301"/>
    </source>
</evidence>
<dbReference type="EMBL" id="JXOJ01000007">
    <property type="protein sequence ID" value="KLK87408.1"/>
    <property type="molecule type" value="Genomic_DNA"/>
</dbReference>
<keyword evidence="2" id="KW-1185">Reference proteome</keyword>
<dbReference type="PATRIC" id="fig|1550566.3.peg.2410"/>
<organism evidence="1 2">
    <name type="scientific">Methanoculleus sediminis</name>
    <dbReference type="NCBI Taxonomy" id="1550566"/>
    <lineage>
        <taxon>Archaea</taxon>
        <taxon>Methanobacteriati</taxon>
        <taxon>Methanobacteriota</taxon>
        <taxon>Stenosarchaea group</taxon>
        <taxon>Methanomicrobia</taxon>
        <taxon>Methanomicrobiales</taxon>
        <taxon>Methanomicrobiaceae</taxon>
        <taxon>Methanoculleus</taxon>
    </lineage>
</organism>
<dbReference type="Proteomes" id="UP000035301">
    <property type="component" value="Unassembled WGS sequence"/>
</dbReference>
<sequence>MKRLAVGMALMLVAALIAPAMAAGEERYSYITVKDVTVRLEKADAVVTMNYTIDDGIGFLVLLLGKSDLRQKALDILNFDNVSVRHLDLERIEVRVKDASNDYGQGSYWFPAHGFGVVVPSLTVITPQDVKHYENVSEFPEGLGYFA</sequence>
<protein>
    <submittedName>
        <fullName evidence="1">Uncharacterized protein</fullName>
    </submittedName>
</protein>
<name>A0A0H1QWU9_9EURY</name>
<dbReference type="RefSeq" id="WP_048185368.1">
    <property type="nucleotide sequence ID" value="NZ_JXOJ01000007.1"/>
</dbReference>
<evidence type="ECO:0000313" key="1">
    <source>
        <dbReference type="EMBL" id="KLK87408.1"/>
    </source>
</evidence>
<accession>A0A0H1QWU9</accession>
<dbReference type="STRING" id="1550566.SZ63_11040"/>
<reference evidence="1 2" key="1">
    <citation type="journal article" date="2015" name="Int. J. Syst. Evol. Microbiol.">
        <title>Methanoculleus sediminis sp. nov., a methanogen from sediments near a submarine mud volcano.</title>
        <authorList>
            <person name="Chen S.C."/>
            <person name="Chen M.F."/>
            <person name="Lai M.C."/>
            <person name="Weng C.Y."/>
            <person name="Wu S.Y."/>
            <person name="Lin S."/>
            <person name="Yang T.F."/>
            <person name="Chen P.C."/>
        </authorList>
    </citation>
    <scope>NUCLEOTIDE SEQUENCE [LARGE SCALE GENOMIC DNA]</scope>
    <source>
        <strain evidence="1 2">S3Fa</strain>
    </source>
</reference>
<dbReference type="AlphaFoldDB" id="A0A0H1QWU9"/>
<proteinExistence type="predicted"/>
<dbReference type="OrthoDB" id="117759at2157"/>
<comment type="caution">
    <text evidence="1">The sequence shown here is derived from an EMBL/GenBank/DDBJ whole genome shotgun (WGS) entry which is preliminary data.</text>
</comment>